<name>A0ABR2D4H7_9ROSI</name>
<protein>
    <recommendedName>
        <fullName evidence="15">Cytochrome P450</fullName>
    </recommendedName>
</protein>
<dbReference type="PANTHER" id="PTHR47955">
    <property type="entry name" value="CYTOCHROME P450 FAMILY 71 PROTEIN"/>
    <property type="match status" value="1"/>
</dbReference>
<organism evidence="13 14">
    <name type="scientific">Hibiscus sabdariffa</name>
    <name type="common">roselle</name>
    <dbReference type="NCBI Taxonomy" id="183260"/>
    <lineage>
        <taxon>Eukaryota</taxon>
        <taxon>Viridiplantae</taxon>
        <taxon>Streptophyta</taxon>
        <taxon>Embryophyta</taxon>
        <taxon>Tracheophyta</taxon>
        <taxon>Spermatophyta</taxon>
        <taxon>Magnoliopsida</taxon>
        <taxon>eudicotyledons</taxon>
        <taxon>Gunneridae</taxon>
        <taxon>Pentapetalae</taxon>
        <taxon>rosids</taxon>
        <taxon>malvids</taxon>
        <taxon>Malvales</taxon>
        <taxon>Malvaceae</taxon>
        <taxon>Malvoideae</taxon>
        <taxon>Hibiscus</taxon>
    </lineage>
</organism>
<dbReference type="InterPro" id="IPR036396">
    <property type="entry name" value="Cyt_P450_sf"/>
</dbReference>
<dbReference type="Proteomes" id="UP001472677">
    <property type="component" value="Unassembled WGS sequence"/>
</dbReference>
<sequence length="214" mass="23983">MAILLFLIFLLPLPFFLFILLKHGNNGCGSLPPTPPALPLVGHLHMLMFDKSPPHVFFWKLSQKYGSLLHLRFGCKPVIVVSSAKMAKEVPKTHIITGQLAYFFHQTSNFILSDGTKLLRSAKEMPAAEVQVIKAVIKETFRLQPTVPLLMPRETLRKCSIGGYEVPAKSLVYVNAWAIGRDPEAWENPEEFCPERFIGVATVELALANLLYQV</sequence>
<evidence type="ECO:0000256" key="9">
    <source>
        <dbReference type="ARBA" id="ARBA00023004"/>
    </source>
</evidence>
<keyword evidence="14" id="KW-1185">Reference proteome</keyword>
<evidence type="ECO:0000313" key="14">
    <source>
        <dbReference type="Proteomes" id="UP001472677"/>
    </source>
</evidence>
<dbReference type="InterPro" id="IPR001128">
    <property type="entry name" value="Cyt_P450"/>
</dbReference>
<dbReference type="Pfam" id="PF00067">
    <property type="entry name" value="p450"/>
    <property type="match status" value="2"/>
</dbReference>
<evidence type="ECO:0000313" key="13">
    <source>
        <dbReference type="EMBL" id="KAK8527666.1"/>
    </source>
</evidence>
<evidence type="ECO:0000256" key="4">
    <source>
        <dbReference type="ARBA" id="ARBA00022617"/>
    </source>
</evidence>
<keyword evidence="4" id="KW-0349">Heme</keyword>
<reference evidence="13 14" key="1">
    <citation type="journal article" date="2024" name="G3 (Bethesda)">
        <title>Genome assembly of Hibiscus sabdariffa L. provides insights into metabolisms of medicinal natural products.</title>
        <authorList>
            <person name="Kim T."/>
        </authorList>
    </citation>
    <scope>NUCLEOTIDE SEQUENCE [LARGE SCALE GENOMIC DNA]</scope>
    <source>
        <strain evidence="13">TK-2024</strain>
        <tissue evidence="13">Old leaves</tissue>
    </source>
</reference>
<evidence type="ECO:0000256" key="3">
    <source>
        <dbReference type="ARBA" id="ARBA00010617"/>
    </source>
</evidence>
<evidence type="ECO:0000256" key="1">
    <source>
        <dbReference type="ARBA" id="ARBA00001971"/>
    </source>
</evidence>
<keyword evidence="7" id="KW-1133">Transmembrane helix</keyword>
<keyword evidence="9" id="KW-0408">Iron</keyword>
<proteinExistence type="inferred from homology"/>
<keyword evidence="6" id="KW-0479">Metal-binding</keyword>
<keyword evidence="11" id="KW-0472">Membrane</keyword>
<evidence type="ECO:0000256" key="7">
    <source>
        <dbReference type="ARBA" id="ARBA00022989"/>
    </source>
</evidence>
<dbReference type="PANTHER" id="PTHR47955:SF22">
    <property type="entry name" value="CYTOCHROME P450 83B1-LIKE"/>
    <property type="match status" value="1"/>
</dbReference>
<evidence type="ECO:0000256" key="6">
    <source>
        <dbReference type="ARBA" id="ARBA00022723"/>
    </source>
</evidence>
<comment type="subcellular location">
    <subcellularLocation>
        <location evidence="2">Membrane</location>
        <topology evidence="2">Single-pass membrane protein</topology>
    </subcellularLocation>
</comment>
<keyword evidence="8" id="KW-0560">Oxidoreductase</keyword>
<evidence type="ECO:0008006" key="15">
    <source>
        <dbReference type="Google" id="ProtNLM"/>
    </source>
</evidence>
<comment type="similarity">
    <text evidence="3">Belongs to the cytochrome P450 family.</text>
</comment>
<dbReference type="EMBL" id="JBBPBM010000038">
    <property type="protein sequence ID" value="KAK8527666.1"/>
    <property type="molecule type" value="Genomic_DNA"/>
</dbReference>
<evidence type="ECO:0000256" key="12">
    <source>
        <dbReference type="SAM" id="SignalP"/>
    </source>
</evidence>
<evidence type="ECO:0000256" key="5">
    <source>
        <dbReference type="ARBA" id="ARBA00022692"/>
    </source>
</evidence>
<gene>
    <name evidence="13" type="ORF">V6N12_054871</name>
</gene>
<dbReference type="Gene3D" id="1.10.630.10">
    <property type="entry name" value="Cytochrome P450"/>
    <property type="match status" value="2"/>
</dbReference>
<evidence type="ECO:0000256" key="11">
    <source>
        <dbReference type="ARBA" id="ARBA00023136"/>
    </source>
</evidence>
<keyword evidence="5" id="KW-0812">Transmembrane</keyword>
<keyword evidence="10" id="KW-0503">Monooxygenase</keyword>
<evidence type="ECO:0000256" key="8">
    <source>
        <dbReference type="ARBA" id="ARBA00023002"/>
    </source>
</evidence>
<feature type="chain" id="PRO_5046459740" description="Cytochrome P450" evidence="12">
    <location>
        <begin position="19"/>
        <end position="214"/>
    </location>
</feature>
<evidence type="ECO:0000256" key="2">
    <source>
        <dbReference type="ARBA" id="ARBA00004167"/>
    </source>
</evidence>
<feature type="signal peptide" evidence="12">
    <location>
        <begin position="1"/>
        <end position="18"/>
    </location>
</feature>
<evidence type="ECO:0000256" key="10">
    <source>
        <dbReference type="ARBA" id="ARBA00023033"/>
    </source>
</evidence>
<keyword evidence="12" id="KW-0732">Signal</keyword>
<accession>A0ABR2D4H7</accession>
<comment type="cofactor">
    <cofactor evidence="1">
        <name>heme</name>
        <dbReference type="ChEBI" id="CHEBI:30413"/>
    </cofactor>
</comment>
<comment type="caution">
    <text evidence="13">The sequence shown here is derived from an EMBL/GenBank/DDBJ whole genome shotgun (WGS) entry which is preliminary data.</text>
</comment>
<dbReference type="SUPFAM" id="SSF48264">
    <property type="entry name" value="Cytochrome P450"/>
    <property type="match status" value="2"/>
</dbReference>